<dbReference type="GeneID" id="109470915"/>
<accession>A0A6P4Z3C4</accession>
<proteinExistence type="predicted"/>
<keyword evidence="1" id="KW-1185">Reference proteome</keyword>
<dbReference type="Proteomes" id="UP000515135">
    <property type="component" value="Unplaced"/>
</dbReference>
<dbReference type="KEGG" id="bbel:109470915"/>
<evidence type="ECO:0000313" key="2">
    <source>
        <dbReference type="RefSeq" id="XP_019625572.1"/>
    </source>
</evidence>
<evidence type="ECO:0000313" key="1">
    <source>
        <dbReference type="Proteomes" id="UP000515135"/>
    </source>
</evidence>
<reference evidence="2" key="1">
    <citation type="submission" date="2025-08" db="UniProtKB">
        <authorList>
            <consortium name="RefSeq"/>
        </authorList>
    </citation>
    <scope>IDENTIFICATION</scope>
    <source>
        <tissue evidence="2">Gonad</tissue>
    </source>
</reference>
<organism evidence="1 2">
    <name type="scientific">Branchiostoma belcheri</name>
    <name type="common">Amphioxus</name>
    <dbReference type="NCBI Taxonomy" id="7741"/>
    <lineage>
        <taxon>Eukaryota</taxon>
        <taxon>Metazoa</taxon>
        <taxon>Chordata</taxon>
        <taxon>Cephalochordata</taxon>
        <taxon>Leptocardii</taxon>
        <taxon>Amphioxiformes</taxon>
        <taxon>Branchiostomatidae</taxon>
        <taxon>Branchiostoma</taxon>
    </lineage>
</organism>
<dbReference type="AlphaFoldDB" id="A0A6P4Z3C4"/>
<protein>
    <submittedName>
        <fullName evidence="2">Uncharacterized protein LOC109470915</fullName>
    </submittedName>
</protein>
<dbReference type="RefSeq" id="XP_019625572.1">
    <property type="nucleotide sequence ID" value="XM_019770013.1"/>
</dbReference>
<sequence>MPRKRLPCCSLQALFLQILGLAYFLFLSQMASSDWFRTVLKKATDIERETSGMFLNAWAKNLSSREKQFSDKISETEEDRYGNISVKLPSDILENLVPPFGKQKFQLSDIPYTRDQHHVESVSAQF</sequence>
<gene>
    <name evidence="2" type="primary">LOC109470915</name>
</gene>
<name>A0A6P4Z3C4_BRABE</name>